<organism evidence="6 7">
    <name type="scientific">Flavobacterium gossypii</name>
    <dbReference type="NCBI Taxonomy" id="1646119"/>
    <lineage>
        <taxon>Bacteria</taxon>
        <taxon>Pseudomonadati</taxon>
        <taxon>Bacteroidota</taxon>
        <taxon>Flavobacteriia</taxon>
        <taxon>Flavobacteriales</taxon>
        <taxon>Flavobacteriaceae</taxon>
        <taxon>Flavobacterium</taxon>
    </lineage>
</organism>
<reference evidence="6 7" key="1">
    <citation type="submission" date="2020-08" db="EMBL/GenBank/DDBJ databases">
        <title>Genomic Encyclopedia of Type Strains, Phase IV (KMG-IV): sequencing the most valuable type-strain genomes for metagenomic binning, comparative biology and taxonomic classification.</title>
        <authorList>
            <person name="Goeker M."/>
        </authorList>
    </citation>
    <scope>NUCLEOTIDE SEQUENCE [LARGE SCALE GENOMIC DNA]</scope>
    <source>
        <strain evidence="6 7">DSM 100397</strain>
    </source>
</reference>
<accession>A0ABR6DRG0</accession>
<evidence type="ECO:0000259" key="5">
    <source>
        <dbReference type="PROSITE" id="PS50977"/>
    </source>
</evidence>
<gene>
    <name evidence="6" type="ORF">GGR22_002444</name>
</gene>
<keyword evidence="2 4" id="KW-0238">DNA-binding</keyword>
<dbReference type="PANTHER" id="PTHR43479:SF11">
    <property type="entry name" value="ACREF_ENVCD OPERON REPRESSOR-RELATED"/>
    <property type="match status" value="1"/>
</dbReference>
<dbReference type="SUPFAM" id="SSF46689">
    <property type="entry name" value="Homeodomain-like"/>
    <property type="match status" value="1"/>
</dbReference>
<dbReference type="InterPro" id="IPR001647">
    <property type="entry name" value="HTH_TetR"/>
</dbReference>
<dbReference type="RefSeq" id="WP_182493856.1">
    <property type="nucleotide sequence ID" value="NZ_JACJIS010000002.1"/>
</dbReference>
<dbReference type="PROSITE" id="PS50977">
    <property type="entry name" value="HTH_TETR_2"/>
    <property type="match status" value="1"/>
</dbReference>
<dbReference type="InterPro" id="IPR025996">
    <property type="entry name" value="MT1864/Rv1816-like_C"/>
</dbReference>
<protein>
    <submittedName>
        <fullName evidence="6">AcrR family transcriptional regulator</fullName>
    </submittedName>
</protein>
<feature type="domain" description="HTH tetR-type" evidence="5">
    <location>
        <begin position="12"/>
        <end position="72"/>
    </location>
</feature>
<evidence type="ECO:0000256" key="4">
    <source>
        <dbReference type="PROSITE-ProRule" id="PRU00335"/>
    </source>
</evidence>
<dbReference type="InterPro" id="IPR036271">
    <property type="entry name" value="Tet_transcr_reg_TetR-rel_C_sf"/>
</dbReference>
<evidence type="ECO:0000313" key="7">
    <source>
        <dbReference type="Proteomes" id="UP000555003"/>
    </source>
</evidence>
<evidence type="ECO:0000256" key="1">
    <source>
        <dbReference type="ARBA" id="ARBA00023015"/>
    </source>
</evidence>
<dbReference type="Proteomes" id="UP000555003">
    <property type="component" value="Unassembled WGS sequence"/>
</dbReference>
<name>A0ABR6DRG0_9FLAO</name>
<comment type="caution">
    <text evidence="6">The sequence shown here is derived from an EMBL/GenBank/DDBJ whole genome shotgun (WGS) entry which is preliminary data.</text>
</comment>
<dbReference type="Gene3D" id="1.10.357.10">
    <property type="entry name" value="Tetracycline Repressor, domain 2"/>
    <property type="match status" value="1"/>
</dbReference>
<dbReference type="Pfam" id="PF00440">
    <property type="entry name" value="TetR_N"/>
    <property type="match status" value="1"/>
</dbReference>
<evidence type="ECO:0000256" key="2">
    <source>
        <dbReference type="ARBA" id="ARBA00023125"/>
    </source>
</evidence>
<keyword evidence="7" id="KW-1185">Reference proteome</keyword>
<dbReference type="Pfam" id="PF13305">
    <property type="entry name" value="TetR_C_33"/>
    <property type="match status" value="1"/>
</dbReference>
<keyword evidence="3" id="KW-0804">Transcription</keyword>
<dbReference type="InterPro" id="IPR050624">
    <property type="entry name" value="HTH-type_Tx_Regulator"/>
</dbReference>
<dbReference type="InterPro" id="IPR009057">
    <property type="entry name" value="Homeodomain-like_sf"/>
</dbReference>
<dbReference type="SUPFAM" id="SSF48498">
    <property type="entry name" value="Tetracyclin repressor-like, C-terminal domain"/>
    <property type="match status" value="1"/>
</dbReference>
<proteinExistence type="predicted"/>
<dbReference type="PRINTS" id="PR00455">
    <property type="entry name" value="HTHTETR"/>
</dbReference>
<dbReference type="EMBL" id="JACJIS010000002">
    <property type="protein sequence ID" value="MBA9074277.1"/>
    <property type="molecule type" value="Genomic_DNA"/>
</dbReference>
<evidence type="ECO:0000313" key="6">
    <source>
        <dbReference type="EMBL" id="MBA9074277.1"/>
    </source>
</evidence>
<sequence length="203" mass="24238">MGIKERKEREKLEMKEIILKAATEMFLTQGYEKTSIRAIASKIEYSVGTIYLYFQDKTEILHYIMQQGFAQMNKDFEKLDTNDDIIVYLKRLGHIYIEFAFDNQEYYDLMFIIKKPLELINRKKEQWGSGLIAYDFLLSVMKRCVEQKRIRYEDPELASLAIWGYLHGIIALHIRDRCKMFEEVNMKDFFIRSFDTFVDSIAT</sequence>
<evidence type="ECO:0000256" key="3">
    <source>
        <dbReference type="ARBA" id="ARBA00023163"/>
    </source>
</evidence>
<dbReference type="PANTHER" id="PTHR43479">
    <property type="entry name" value="ACREF/ENVCD OPERON REPRESSOR-RELATED"/>
    <property type="match status" value="1"/>
</dbReference>
<feature type="DNA-binding region" description="H-T-H motif" evidence="4">
    <location>
        <begin position="35"/>
        <end position="54"/>
    </location>
</feature>
<keyword evidence="1" id="KW-0805">Transcription regulation</keyword>